<gene>
    <name evidence="2" type="ORF">ILUMI_03406</name>
</gene>
<keyword evidence="3" id="KW-1185">Reference proteome</keyword>
<dbReference type="Proteomes" id="UP000801492">
    <property type="component" value="Unassembled WGS sequence"/>
</dbReference>
<feature type="compositionally biased region" description="Basic and acidic residues" evidence="1">
    <location>
        <begin position="138"/>
        <end position="148"/>
    </location>
</feature>
<protein>
    <submittedName>
        <fullName evidence="2">Uncharacterized protein</fullName>
    </submittedName>
</protein>
<accession>A0A8K0DGD9</accession>
<feature type="region of interest" description="Disordered" evidence="1">
    <location>
        <begin position="132"/>
        <end position="176"/>
    </location>
</feature>
<reference evidence="2" key="1">
    <citation type="submission" date="2019-08" db="EMBL/GenBank/DDBJ databases">
        <title>The genome of the North American firefly Photinus pyralis.</title>
        <authorList>
            <consortium name="Photinus pyralis genome working group"/>
            <person name="Fallon T.R."/>
            <person name="Sander Lower S.E."/>
            <person name="Weng J.-K."/>
        </authorList>
    </citation>
    <scope>NUCLEOTIDE SEQUENCE</scope>
    <source>
        <strain evidence="2">TRF0915ILg1</strain>
        <tissue evidence="2">Whole body</tissue>
    </source>
</reference>
<evidence type="ECO:0000313" key="2">
    <source>
        <dbReference type="EMBL" id="KAF2902778.1"/>
    </source>
</evidence>
<sequence>MKKYGARLDTVQRAGLLRVASVYKTVSTVALQVITGTIPLDLLVLERKYVHEHAGERDLAMVKLRASNTEWQSRKDNNWDKARSGGYWLSQALTGHGSFRQYLKRIGKEEDDACAYSGDTDTAEHTLFERLRLHRTRQGKEKKGRDNKQGSLRRNRQPGASDDDATRSGSRCVKEA</sequence>
<evidence type="ECO:0000313" key="3">
    <source>
        <dbReference type="Proteomes" id="UP000801492"/>
    </source>
</evidence>
<dbReference type="AlphaFoldDB" id="A0A8K0DGD9"/>
<comment type="caution">
    <text evidence="2">The sequence shown here is derived from an EMBL/GenBank/DDBJ whole genome shotgun (WGS) entry which is preliminary data.</text>
</comment>
<dbReference type="EMBL" id="VTPC01001190">
    <property type="protein sequence ID" value="KAF2902778.1"/>
    <property type="molecule type" value="Genomic_DNA"/>
</dbReference>
<dbReference type="OrthoDB" id="6777517at2759"/>
<proteinExistence type="predicted"/>
<organism evidence="2 3">
    <name type="scientific">Ignelater luminosus</name>
    <name type="common">Cucubano</name>
    <name type="synonym">Pyrophorus luminosus</name>
    <dbReference type="NCBI Taxonomy" id="2038154"/>
    <lineage>
        <taxon>Eukaryota</taxon>
        <taxon>Metazoa</taxon>
        <taxon>Ecdysozoa</taxon>
        <taxon>Arthropoda</taxon>
        <taxon>Hexapoda</taxon>
        <taxon>Insecta</taxon>
        <taxon>Pterygota</taxon>
        <taxon>Neoptera</taxon>
        <taxon>Endopterygota</taxon>
        <taxon>Coleoptera</taxon>
        <taxon>Polyphaga</taxon>
        <taxon>Elateriformia</taxon>
        <taxon>Elateroidea</taxon>
        <taxon>Elateridae</taxon>
        <taxon>Agrypninae</taxon>
        <taxon>Pyrophorini</taxon>
        <taxon>Ignelater</taxon>
    </lineage>
</organism>
<evidence type="ECO:0000256" key="1">
    <source>
        <dbReference type="SAM" id="MobiDB-lite"/>
    </source>
</evidence>
<name>A0A8K0DGD9_IGNLU</name>